<dbReference type="GeneID" id="87978902"/>
<dbReference type="AlphaFoldDB" id="A0A922TLV9"/>
<organism evidence="1 2">
    <name type="scientific">Limosilactobacillus pontis DSM 8475</name>
    <dbReference type="NCBI Taxonomy" id="1423794"/>
    <lineage>
        <taxon>Bacteria</taxon>
        <taxon>Bacillati</taxon>
        <taxon>Bacillota</taxon>
        <taxon>Bacilli</taxon>
        <taxon>Lactobacillales</taxon>
        <taxon>Lactobacillaceae</taxon>
        <taxon>Limosilactobacillus</taxon>
    </lineage>
</organism>
<evidence type="ECO:0000313" key="2">
    <source>
        <dbReference type="Proteomes" id="UP000051085"/>
    </source>
</evidence>
<protein>
    <submittedName>
        <fullName evidence="1">Uncharacterized protein</fullName>
    </submittedName>
</protein>
<name>A0A922TLV9_9LACO</name>
<sequence length="114" mass="13012">MSKKHAKQLKKVKADRYVYMVIETTIFQDGSNLRTQNFWAAHSYKRALKIVAKQAKNYQKRDAHVSFAWQPLSQDIINDGLLRHAIIDTVVDGGDGETPMNVRVAISVQRLVTE</sequence>
<evidence type="ECO:0000313" key="1">
    <source>
        <dbReference type="EMBL" id="KRM35932.1"/>
    </source>
</evidence>
<dbReference type="RefSeq" id="WP_057807687.1">
    <property type="nucleotide sequence ID" value="NZ_AZGO01000058.1"/>
</dbReference>
<dbReference type="EMBL" id="AZGO01000058">
    <property type="protein sequence ID" value="KRM35932.1"/>
    <property type="molecule type" value="Genomic_DNA"/>
</dbReference>
<reference evidence="1 2" key="1">
    <citation type="journal article" date="2015" name="Genome Announc.">
        <title>Expanding the biotechnology potential of lactobacilli through comparative genomics of 213 strains and associated genera.</title>
        <authorList>
            <person name="Sun Z."/>
            <person name="Harris H.M."/>
            <person name="McCann A."/>
            <person name="Guo C."/>
            <person name="Argimon S."/>
            <person name="Zhang W."/>
            <person name="Yang X."/>
            <person name="Jeffery I.B."/>
            <person name="Cooney J.C."/>
            <person name="Kagawa T.F."/>
            <person name="Liu W."/>
            <person name="Song Y."/>
            <person name="Salvetti E."/>
            <person name="Wrobel A."/>
            <person name="Rasinkangas P."/>
            <person name="Parkhill J."/>
            <person name="Rea M.C."/>
            <person name="O'Sullivan O."/>
            <person name="Ritari J."/>
            <person name="Douillard F.P."/>
            <person name="Paul Ross R."/>
            <person name="Yang R."/>
            <person name="Briner A.E."/>
            <person name="Felis G.E."/>
            <person name="de Vos W.M."/>
            <person name="Barrangou R."/>
            <person name="Klaenhammer T.R."/>
            <person name="Caufield P.W."/>
            <person name="Cui Y."/>
            <person name="Zhang H."/>
            <person name="O'Toole P.W."/>
        </authorList>
    </citation>
    <scope>NUCLEOTIDE SEQUENCE [LARGE SCALE GENOMIC DNA]</scope>
    <source>
        <strain evidence="1 2">DSM 8475</strain>
    </source>
</reference>
<gene>
    <name evidence="1" type="ORF">FD34_GL000423</name>
</gene>
<dbReference type="Proteomes" id="UP000051085">
    <property type="component" value="Unassembled WGS sequence"/>
</dbReference>
<proteinExistence type="predicted"/>
<comment type="caution">
    <text evidence="1">The sequence shown here is derived from an EMBL/GenBank/DDBJ whole genome shotgun (WGS) entry which is preliminary data.</text>
</comment>
<accession>A0A922TLV9</accession>